<dbReference type="InParanoid" id="A0A061AHH0"/>
<dbReference type="PANTHER" id="PTHR40086:SF1">
    <property type="entry name" value="CELL CYCLE REGULATOR CCRZ"/>
    <property type="match status" value="1"/>
</dbReference>
<dbReference type="AlphaFoldDB" id="A0A061AHH0"/>
<dbReference type="Proteomes" id="UP000032434">
    <property type="component" value="Chromosome 1"/>
</dbReference>
<dbReference type="OrthoDB" id="9803871at2"/>
<dbReference type="InterPro" id="IPR011009">
    <property type="entry name" value="Kinase-like_dom_sf"/>
</dbReference>
<keyword evidence="3" id="KW-1185">Reference proteome</keyword>
<dbReference type="Gene3D" id="3.90.1200.10">
    <property type="match status" value="1"/>
</dbReference>
<dbReference type="SUPFAM" id="SSF56112">
    <property type="entry name" value="Protein kinase-like (PK-like)"/>
    <property type="match status" value="1"/>
</dbReference>
<name>A0A061AHH0_9MOLU</name>
<keyword evidence="2" id="KW-0418">Kinase</keyword>
<protein>
    <submittedName>
        <fullName evidence="2">Choline/ethanolamine kinase</fullName>
    </submittedName>
</protein>
<dbReference type="PATRIC" id="fig|35623.3.peg.988"/>
<dbReference type="KEGG" id="aoc:Aocu_09880"/>
<dbReference type="InterPro" id="IPR052077">
    <property type="entry name" value="CcrZ_PhaseVar_Mediator"/>
</dbReference>
<gene>
    <name evidence="2" type="primary">choK</name>
    <name evidence="2" type="ORF">Aocu_09880</name>
</gene>
<dbReference type="GO" id="GO:0016301">
    <property type="term" value="F:kinase activity"/>
    <property type="evidence" value="ECO:0007669"/>
    <property type="project" value="UniProtKB-KW"/>
</dbReference>
<reference evidence="3" key="1">
    <citation type="submission" date="2014-05" db="EMBL/GenBank/DDBJ databases">
        <authorList>
            <person name="Kube M."/>
        </authorList>
    </citation>
    <scope>NUCLEOTIDE SEQUENCE [LARGE SCALE GENOMIC DNA]</scope>
</reference>
<dbReference type="RefSeq" id="WP_052670080.1">
    <property type="nucleotide sequence ID" value="NZ_FUZK01000001.1"/>
</dbReference>
<dbReference type="CDD" id="cd05151">
    <property type="entry name" value="ChoK-like"/>
    <property type="match status" value="1"/>
</dbReference>
<proteinExistence type="predicted"/>
<evidence type="ECO:0000313" key="2">
    <source>
        <dbReference type="EMBL" id="CDR31061.1"/>
    </source>
</evidence>
<dbReference type="Pfam" id="PF01636">
    <property type="entry name" value="APH"/>
    <property type="match status" value="1"/>
</dbReference>
<keyword evidence="2" id="KW-0808">Transferase</keyword>
<dbReference type="Gene3D" id="3.30.200.20">
    <property type="entry name" value="Phosphorylase Kinase, domain 1"/>
    <property type="match status" value="1"/>
</dbReference>
<feature type="domain" description="Aminoglycoside phosphotransferase" evidence="1">
    <location>
        <begin position="27"/>
        <end position="240"/>
    </location>
</feature>
<dbReference type="PANTHER" id="PTHR40086">
    <property type="entry name" value="PHOSPHOTRANSFERASE YTMP-RELATED"/>
    <property type="match status" value="1"/>
</dbReference>
<dbReference type="InterPro" id="IPR002575">
    <property type="entry name" value="Aminoglycoside_PTrfase"/>
</dbReference>
<accession>A0A061AHH0</accession>
<dbReference type="HOGENOM" id="CLU_055115_1_1_14"/>
<sequence length="291" mass="34484">MSIELEILEIAKKVFQKSEEQIKVEYRFKGGMSNYTYLVHVSGIPYVIRKIGDGGELLVNPAIEKEHLALIQPLKISSDVVYFDVNTGIKVSTYVEGEPLSTGFTENDYALVAKELRTLHESNLPGHDYELKNRLRRYEKLLKHEPGKLYYQLKMQWLKLYDDYYGYLPKVFCHGDAQRSNLVKHEQKIYLLDWEFAGLNDPFYDIASFGNIDFNDSLKLLEFYLERKPTHQEYQRVRFYRMFQVLQWHIVATYKHEIGLSEKLHLDFEKIAQKYLLMAENFNNELKDDRK</sequence>
<organism evidence="2 3">
    <name type="scientific">Acholeplasma oculi</name>
    <dbReference type="NCBI Taxonomy" id="35623"/>
    <lineage>
        <taxon>Bacteria</taxon>
        <taxon>Bacillati</taxon>
        <taxon>Mycoplasmatota</taxon>
        <taxon>Mollicutes</taxon>
        <taxon>Acholeplasmatales</taxon>
        <taxon>Acholeplasmataceae</taxon>
        <taxon>Acholeplasma</taxon>
    </lineage>
</organism>
<evidence type="ECO:0000313" key="3">
    <source>
        <dbReference type="Proteomes" id="UP000032434"/>
    </source>
</evidence>
<dbReference type="STRING" id="35623.Aocu_09880"/>
<evidence type="ECO:0000259" key="1">
    <source>
        <dbReference type="Pfam" id="PF01636"/>
    </source>
</evidence>
<dbReference type="EMBL" id="LK028559">
    <property type="protein sequence ID" value="CDR31061.1"/>
    <property type="molecule type" value="Genomic_DNA"/>
</dbReference>